<dbReference type="AlphaFoldDB" id="A0A061A9V4"/>
<feature type="transmembrane region" description="Helical" evidence="8">
    <location>
        <begin position="226"/>
        <end position="247"/>
    </location>
</feature>
<dbReference type="KEGG" id="aoc:Aocu_01010"/>
<feature type="domain" description="ABC transmembrane type-1" evidence="9">
    <location>
        <begin position="181"/>
        <end position="389"/>
    </location>
</feature>
<gene>
    <name evidence="10" type="primary">pstA</name>
    <name evidence="10" type="ORF">Aocu_01010</name>
</gene>
<protein>
    <recommendedName>
        <fullName evidence="8">Phosphate transport system permease protein PstA</fullName>
    </recommendedName>
</protein>
<evidence type="ECO:0000256" key="8">
    <source>
        <dbReference type="RuleBase" id="RU363043"/>
    </source>
</evidence>
<dbReference type="GO" id="GO:0005886">
    <property type="term" value="C:plasma membrane"/>
    <property type="evidence" value="ECO:0007669"/>
    <property type="project" value="UniProtKB-SubCell"/>
</dbReference>
<dbReference type="CDD" id="cd06261">
    <property type="entry name" value="TM_PBP2"/>
    <property type="match status" value="1"/>
</dbReference>
<keyword evidence="11" id="KW-1185">Reference proteome</keyword>
<feature type="transmembrane region" description="Helical" evidence="8">
    <location>
        <begin position="12"/>
        <end position="38"/>
    </location>
</feature>
<keyword evidence="3" id="KW-0813">Transport</keyword>
<dbReference type="InParanoid" id="A0A061A9V4"/>
<keyword evidence="7 8" id="KW-0472">Membrane</keyword>
<comment type="similarity">
    <text evidence="2 8">Belongs to the binding-protein-dependent transport system permease family. CysTW subfamily.</text>
</comment>
<dbReference type="EMBL" id="LK028559">
    <property type="protein sequence ID" value="CDR30174.1"/>
    <property type="molecule type" value="Genomic_DNA"/>
</dbReference>
<dbReference type="PATRIC" id="fig|35623.3.peg.100"/>
<dbReference type="HOGENOM" id="CLU_033621_2_2_14"/>
<keyword evidence="5 8" id="KW-0812">Transmembrane</keyword>
<reference evidence="11" key="1">
    <citation type="submission" date="2014-05" db="EMBL/GenBank/DDBJ databases">
        <authorList>
            <person name="Kube M."/>
        </authorList>
    </citation>
    <scope>NUCLEOTIDE SEQUENCE [LARGE SCALE GENOMIC DNA]</scope>
</reference>
<accession>A0A061A9V4</accession>
<dbReference type="InterPro" id="IPR035906">
    <property type="entry name" value="MetI-like_sf"/>
</dbReference>
<dbReference type="Proteomes" id="UP000032434">
    <property type="component" value="Chromosome 1"/>
</dbReference>
<dbReference type="PANTHER" id="PTHR43470">
    <property type="entry name" value="PHOSPHATE TRANSPORT SYSTEM PERMEASE PROTEIN PSTA-RELATED"/>
    <property type="match status" value="1"/>
</dbReference>
<keyword evidence="4 8" id="KW-1003">Cell membrane</keyword>
<evidence type="ECO:0000256" key="2">
    <source>
        <dbReference type="ARBA" id="ARBA00007069"/>
    </source>
</evidence>
<sequence length="404" mass="44092">MLSKKGFHFKDFIRTLLTYGGAFISFSVLMIIVVNILIQGIPLLNLDLIMNNYESVSYVTEVKSGLTPGSYVLDQTLGNDVYYSEKWGIGFRDDKDLLGKNVIYIDYIHEDSPLRTMINKGVGPSEINLSEKYVVVRIAFHGLPSALSIHGSENMVTLLEQADTIREFEFQTPGGGIRGSIITTLILIGLTLVIALPIGIGASIYLNEYAKNNWIQKQLRSFIETLTGVPSIIYGLMGLALFVPMTISLTGATGGNLISGALTLAVIVLPVIIRTTEESLKVVPMDYRNASLALGANETQTTFKVVLPNAFPGILTATLLAIGRIIGESAALVFAIGTAIKDEVHLTDKSTSLAVHIWTMMTDEPANIELSNTIALIILGIVLILNLTVKFISKRFIKRYGVKH</sequence>
<dbReference type="STRING" id="35623.Aocu_01010"/>
<organism evidence="10 11">
    <name type="scientific">Acholeplasma oculi</name>
    <dbReference type="NCBI Taxonomy" id="35623"/>
    <lineage>
        <taxon>Bacteria</taxon>
        <taxon>Bacillati</taxon>
        <taxon>Mycoplasmatota</taxon>
        <taxon>Mollicutes</taxon>
        <taxon>Acholeplasmatales</taxon>
        <taxon>Acholeplasmataceae</taxon>
        <taxon>Acholeplasma</taxon>
    </lineage>
</organism>
<evidence type="ECO:0000256" key="4">
    <source>
        <dbReference type="ARBA" id="ARBA00022475"/>
    </source>
</evidence>
<feature type="transmembrane region" description="Helical" evidence="8">
    <location>
        <begin position="253"/>
        <end position="273"/>
    </location>
</feature>
<dbReference type="PROSITE" id="PS50928">
    <property type="entry name" value="ABC_TM1"/>
    <property type="match status" value="1"/>
</dbReference>
<evidence type="ECO:0000313" key="10">
    <source>
        <dbReference type="EMBL" id="CDR30174.1"/>
    </source>
</evidence>
<feature type="transmembrane region" description="Helical" evidence="8">
    <location>
        <begin position="370"/>
        <end position="389"/>
    </location>
</feature>
<dbReference type="GO" id="GO:0005315">
    <property type="term" value="F:phosphate transmembrane transporter activity"/>
    <property type="evidence" value="ECO:0007669"/>
    <property type="project" value="InterPro"/>
</dbReference>
<dbReference type="SUPFAM" id="SSF161098">
    <property type="entry name" value="MetI-like"/>
    <property type="match status" value="1"/>
</dbReference>
<name>A0A061A9V4_9MOLU</name>
<dbReference type="PANTHER" id="PTHR43470:SF3">
    <property type="entry name" value="PHOSPHATE TRANSPORT SYSTEM PERMEASE PROTEIN PSTA-RELATED"/>
    <property type="match status" value="1"/>
</dbReference>
<evidence type="ECO:0000259" key="9">
    <source>
        <dbReference type="PROSITE" id="PS50928"/>
    </source>
</evidence>
<evidence type="ECO:0000256" key="7">
    <source>
        <dbReference type="ARBA" id="ARBA00023136"/>
    </source>
</evidence>
<feature type="transmembrane region" description="Helical" evidence="8">
    <location>
        <begin position="181"/>
        <end position="206"/>
    </location>
</feature>
<evidence type="ECO:0000256" key="6">
    <source>
        <dbReference type="ARBA" id="ARBA00022989"/>
    </source>
</evidence>
<evidence type="ECO:0000256" key="5">
    <source>
        <dbReference type="ARBA" id="ARBA00022692"/>
    </source>
</evidence>
<keyword evidence="6 8" id="KW-1133">Transmembrane helix</keyword>
<dbReference type="GO" id="GO:0035435">
    <property type="term" value="P:phosphate ion transmembrane transport"/>
    <property type="evidence" value="ECO:0007669"/>
    <property type="project" value="InterPro"/>
</dbReference>
<dbReference type="Gene3D" id="1.10.3720.10">
    <property type="entry name" value="MetI-like"/>
    <property type="match status" value="1"/>
</dbReference>
<evidence type="ECO:0000256" key="1">
    <source>
        <dbReference type="ARBA" id="ARBA00004651"/>
    </source>
</evidence>
<dbReference type="FunCoup" id="A0A061A9V4">
    <property type="interactions" value="161"/>
</dbReference>
<dbReference type="NCBIfam" id="TIGR00974">
    <property type="entry name" value="3a0107s02c"/>
    <property type="match status" value="1"/>
</dbReference>
<dbReference type="RefSeq" id="WP_045748764.1">
    <property type="nucleotide sequence ID" value="NZ_FUZK01000002.1"/>
</dbReference>
<comment type="subcellular location">
    <subcellularLocation>
        <location evidence="1 8">Cell membrane</location>
        <topology evidence="1 8">Multi-pass membrane protein</topology>
    </subcellularLocation>
</comment>
<evidence type="ECO:0000313" key="11">
    <source>
        <dbReference type="Proteomes" id="UP000032434"/>
    </source>
</evidence>
<evidence type="ECO:0000256" key="3">
    <source>
        <dbReference type="ARBA" id="ARBA00022448"/>
    </source>
</evidence>
<dbReference type="InterPro" id="IPR000515">
    <property type="entry name" value="MetI-like"/>
</dbReference>
<proteinExistence type="inferred from homology"/>
<dbReference type="OrthoDB" id="9785113at2"/>
<dbReference type="InterPro" id="IPR005672">
    <property type="entry name" value="Phosphate_PstA"/>
</dbReference>
<feature type="transmembrane region" description="Helical" evidence="8">
    <location>
        <begin position="314"/>
        <end position="340"/>
    </location>
</feature>
<dbReference type="Pfam" id="PF00528">
    <property type="entry name" value="BPD_transp_1"/>
    <property type="match status" value="1"/>
</dbReference>